<dbReference type="EMBL" id="PVNL01000138">
    <property type="protein sequence ID" value="PRP95179.1"/>
    <property type="molecule type" value="Genomic_DNA"/>
</dbReference>
<protein>
    <submittedName>
        <fullName evidence="2">Serine/threonine-protein kinase RsbT</fullName>
        <ecNumber evidence="2">2.7.11.1</ecNumber>
    </submittedName>
</protein>
<accession>A0A2S9XQN8</accession>
<dbReference type="InterPro" id="IPR036890">
    <property type="entry name" value="HATPase_C_sf"/>
</dbReference>
<evidence type="ECO:0000313" key="2">
    <source>
        <dbReference type="EMBL" id="PRP95179.1"/>
    </source>
</evidence>
<proteinExistence type="predicted"/>
<keyword evidence="2" id="KW-0808">Transferase</keyword>
<gene>
    <name evidence="2" type="primary">rsbT</name>
    <name evidence="2" type="ORF">ENSA7_74930</name>
</gene>
<dbReference type="Pfam" id="PF13581">
    <property type="entry name" value="HATPase_c_2"/>
    <property type="match status" value="1"/>
</dbReference>
<dbReference type="InterPro" id="IPR003594">
    <property type="entry name" value="HATPase_dom"/>
</dbReference>
<evidence type="ECO:0000313" key="3">
    <source>
        <dbReference type="Proteomes" id="UP000238823"/>
    </source>
</evidence>
<dbReference type="EC" id="2.7.11.1" evidence="2"/>
<reference evidence="2 3" key="1">
    <citation type="submission" date="2018-03" db="EMBL/GenBank/DDBJ databases">
        <title>Draft Genome Sequences of the Obligatory Marine Myxobacteria Enhygromyxa salina SWB007.</title>
        <authorList>
            <person name="Poehlein A."/>
            <person name="Moghaddam J.A."/>
            <person name="Harms H."/>
            <person name="Alanjari M."/>
            <person name="Koenig G.M."/>
            <person name="Daniel R."/>
            <person name="Schaeberle T.F."/>
        </authorList>
    </citation>
    <scope>NUCLEOTIDE SEQUENCE [LARGE SCALE GENOMIC DNA]</scope>
    <source>
        <strain evidence="2 3">SWB007</strain>
    </source>
</reference>
<dbReference type="GO" id="GO:0004674">
    <property type="term" value="F:protein serine/threonine kinase activity"/>
    <property type="evidence" value="ECO:0007669"/>
    <property type="project" value="UniProtKB-EC"/>
</dbReference>
<dbReference type="Gene3D" id="3.30.565.10">
    <property type="entry name" value="Histidine kinase-like ATPase, C-terminal domain"/>
    <property type="match status" value="1"/>
</dbReference>
<dbReference type="RefSeq" id="WP_244924042.1">
    <property type="nucleotide sequence ID" value="NZ_PVNL01000138.1"/>
</dbReference>
<keyword evidence="2" id="KW-0418">Kinase</keyword>
<dbReference type="AlphaFoldDB" id="A0A2S9XQN8"/>
<sequence length="147" mass="16023">MTLAATTDEDELVVAIASESDLNHARMVARETCKLVAIRGYQAQKVVTTVSELARNIARYAKTGRVRFRVDTSDEMIVVIAEDNGPGISNLDEILAGQYRSRTGLGRGLLGSRDLADVFDIQTSPAGTIVKIAFSYSQRKPWTTSTT</sequence>
<dbReference type="SUPFAM" id="SSF55874">
    <property type="entry name" value="ATPase domain of HSP90 chaperone/DNA topoisomerase II/histidine kinase"/>
    <property type="match status" value="1"/>
</dbReference>
<name>A0A2S9XQN8_9BACT</name>
<dbReference type="Proteomes" id="UP000238823">
    <property type="component" value="Unassembled WGS sequence"/>
</dbReference>
<organism evidence="2 3">
    <name type="scientific">Enhygromyxa salina</name>
    <dbReference type="NCBI Taxonomy" id="215803"/>
    <lineage>
        <taxon>Bacteria</taxon>
        <taxon>Pseudomonadati</taxon>
        <taxon>Myxococcota</taxon>
        <taxon>Polyangia</taxon>
        <taxon>Nannocystales</taxon>
        <taxon>Nannocystaceae</taxon>
        <taxon>Enhygromyxa</taxon>
    </lineage>
</organism>
<evidence type="ECO:0000259" key="1">
    <source>
        <dbReference type="Pfam" id="PF13581"/>
    </source>
</evidence>
<comment type="caution">
    <text evidence="2">The sequence shown here is derived from an EMBL/GenBank/DDBJ whole genome shotgun (WGS) entry which is preliminary data.</text>
</comment>
<feature type="domain" description="Histidine kinase/HSP90-like ATPase" evidence="1">
    <location>
        <begin position="20"/>
        <end position="132"/>
    </location>
</feature>